<reference evidence="2" key="1">
    <citation type="journal article" date="2021" name="G3 (Bethesda)">
        <title>Genome and transcriptome analysis of the beet armyworm Spodoptera exigua reveals targets for pest control. .</title>
        <authorList>
            <person name="Simon S."/>
            <person name="Breeschoten T."/>
            <person name="Jansen H.J."/>
            <person name="Dirks R.P."/>
            <person name="Schranz M.E."/>
            <person name="Ros V.I.D."/>
        </authorList>
    </citation>
    <scope>NUCLEOTIDE SEQUENCE</scope>
    <source>
        <strain evidence="2">TB_SE_WUR_2020</strain>
    </source>
</reference>
<proteinExistence type="predicted"/>
<dbReference type="AlphaFoldDB" id="A0A922SCU1"/>
<protein>
    <submittedName>
        <fullName evidence="2">Uncharacterized protein</fullName>
    </submittedName>
</protein>
<dbReference type="EMBL" id="JACEFF010000704">
    <property type="protein sequence ID" value="KAH9632569.1"/>
    <property type="molecule type" value="Genomic_DNA"/>
</dbReference>
<feature type="compositionally biased region" description="Basic residues" evidence="1">
    <location>
        <begin position="1"/>
        <end position="10"/>
    </location>
</feature>
<feature type="compositionally biased region" description="Polar residues" evidence="1">
    <location>
        <begin position="17"/>
        <end position="30"/>
    </location>
</feature>
<evidence type="ECO:0000256" key="1">
    <source>
        <dbReference type="SAM" id="MobiDB-lite"/>
    </source>
</evidence>
<accession>A0A922SCU1</accession>
<comment type="caution">
    <text evidence="2">The sequence shown here is derived from an EMBL/GenBank/DDBJ whole genome shotgun (WGS) entry which is preliminary data.</text>
</comment>
<evidence type="ECO:0000313" key="3">
    <source>
        <dbReference type="Proteomes" id="UP000814243"/>
    </source>
</evidence>
<gene>
    <name evidence="2" type="ORF">HF086_012376</name>
</gene>
<sequence>MNKTLRRGRGPHRDSPPRTNAYRNKGQSGVENIPHSSFRPRCKEKNVASRCCYVTPDQKDFGQSYGIDRRSIESRDKRLHRDMFIGKNSFQNDHVPQIKIIAEKFSKYKKNNIELRRLDEKVVCVEYDIYDPASKEDLKPIQRMRAFFSIKPVVGDGCGNHDEDLKKLTDKEIEIIDGKIEENRSYLDDLRRILKRKQVIRVKRNRTALDLESLYEMAKRDMSSLGCRYSGANLLSKEELQEVKDLILHRCASSVHGIRRKSLKRKEKGSAKDFGVISESIVAELWRDDAKLNV</sequence>
<feature type="region of interest" description="Disordered" evidence="1">
    <location>
        <begin position="1"/>
        <end position="38"/>
    </location>
</feature>
<evidence type="ECO:0000313" key="2">
    <source>
        <dbReference type="EMBL" id="KAH9632569.1"/>
    </source>
</evidence>
<name>A0A922SCU1_SPOEX</name>
<organism evidence="2 3">
    <name type="scientific">Spodoptera exigua</name>
    <name type="common">Beet armyworm</name>
    <name type="synonym">Noctua fulgens</name>
    <dbReference type="NCBI Taxonomy" id="7107"/>
    <lineage>
        <taxon>Eukaryota</taxon>
        <taxon>Metazoa</taxon>
        <taxon>Ecdysozoa</taxon>
        <taxon>Arthropoda</taxon>
        <taxon>Hexapoda</taxon>
        <taxon>Insecta</taxon>
        <taxon>Pterygota</taxon>
        <taxon>Neoptera</taxon>
        <taxon>Endopterygota</taxon>
        <taxon>Lepidoptera</taxon>
        <taxon>Glossata</taxon>
        <taxon>Ditrysia</taxon>
        <taxon>Noctuoidea</taxon>
        <taxon>Noctuidae</taxon>
        <taxon>Amphipyrinae</taxon>
        <taxon>Spodoptera</taxon>
    </lineage>
</organism>
<dbReference type="Proteomes" id="UP000814243">
    <property type="component" value="Unassembled WGS sequence"/>
</dbReference>